<gene>
    <name evidence="2" type="ORF">WG66_12262</name>
</gene>
<sequence>MGGHGHGALREDPAIEKFNTWASSETDGREQHYLRFRWTRQNARIVVWAGLIVPVAMYVGIVQAQEKTKWWGARKTEKLVVSNKPESE</sequence>
<organism evidence="2 3">
    <name type="scientific">Moniliophthora roreri</name>
    <name type="common">Frosty pod rot fungus</name>
    <name type="synonym">Monilia roreri</name>
    <dbReference type="NCBI Taxonomy" id="221103"/>
    <lineage>
        <taxon>Eukaryota</taxon>
        <taxon>Fungi</taxon>
        <taxon>Dikarya</taxon>
        <taxon>Basidiomycota</taxon>
        <taxon>Agaricomycotina</taxon>
        <taxon>Agaricomycetes</taxon>
        <taxon>Agaricomycetidae</taxon>
        <taxon>Agaricales</taxon>
        <taxon>Marasmiineae</taxon>
        <taxon>Marasmiaceae</taxon>
        <taxon>Moniliophthora</taxon>
    </lineage>
</organism>
<accession>A0A0W0FFQ8</accession>
<feature type="transmembrane region" description="Helical" evidence="1">
    <location>
        <begin position="45"/>
        <end position="64"/>
    </location>
</feature>
<keyword evidence="1" id="KW-0812">Transmembrane</keyword>
<comment type="caution">
    <text evidence="2">The sequence shown here is derived from an EMBL/GenBank/DDBJ whole genome shotgun (WGS) entry which is preliminary data.</text>
</comment>
<evidence type="ECO:0000313" key="2">
    <source>
        <dbReference type="EMBL" id="KTB35164.1"/>
    </source>
</evidence>
<reference evidence="2 3" key="1">
    <citation type="submission" date="2015-12" db="EMBL/GenBank/DDBJ databases">
        <title>Draft genome sequence of Moniliophthora roreri, the causal agent of frosty pod rot of cacao.</title>
        <authorList>
            <person name="Aime M.C."/>
            <person name="Diaz-Valderrama J.R."/>
            <person name="Kijpornyongpan T."/>
            <person name="Phillips-Mora W."/>
        </authorList>
    </citation>
    <scope>NUCLEOTIDE SEQUENCE [LARGE SCALE GENOMIC DNA]</scope>
    <source>
        <strain evidence="2 3">MCA 2952</strain>
    </source>
</reference>
<dbReference type="EMBL" id="LATX01002012">
    <property type="protein sequence ID" value="KTB35164.1"/>
    <property type="molecule type" value="Genomic_DNA"/>
</dbReference>
<keyword evidence="1" id="KW-0472">Membrane</keyword>
<evidence type="ECO:0000313" key="3">
    <source>
        <dbReference type="Proteomes" id="UP000054988"/>
    </source>
</evidence>
<dbReference type="Proteomes" id="UP000054988">
    <property type="component" value="Unassembled WGS sequence"/>
</dbReference>
<evidence type="ECO:0000256" key="1">
    <source>
        <dbReference type="SAM" id="Phobius"/>
    </source>
</evidence>
<proteinExistence type="predicted"/>
<dbReference type="eggNOG" id="ENOG502RC06">
    <property type="taxonomic scope" value="Eukaryota"/>
</dbReference>
<protein>
    <submittedName>
        <fullName evidence="2">Uncharacterized protein</fullName>
    </submittedName>
</protein>
<dbReference type="AlphaFoldDB" id="A0A0W0FFQ8"/>
<name>A0A0W0FFQ8_MONRR</name>
<keyword evidence="1" id="KW-1133">Transmembrane helix</keyword>